<accession>A0A395XKD0</accession>
<dbReference type="InterPro" id="IPR032466">
    <property type="entry name" value="Metal_Hydrolase"/>
</dbReference>
<sequence length="88" mass="10184">MRIIDMHAHVDVCPPLNWYDTADKLIKLMDEAGIEKAVVSAYLNVPGPDNSCAERLWKSIEPYKERFMMFIRMDPWFGQDCIDFAGCL</sequence>
<evidence type="ECO:0000313" key="1">
    <source>
        <dbReference type="EMBL" id="RGW53065.1"/>
    </source>
</evidence>
<dbReference type="AlphaFoldDB" id="A0A395XKD0"/>
<comment type="caution">
    <text evidence="1">The sequence shown here is derived from an EMBL/GenBank/DDBJ whole genome shotgun (WGS) entry which is preliminary data.</text>
</comment>
<reference evidence="1 2" key="1">
    <citation type="submission" date="2018-08" db="EMBL/GenBank/DDBJ databases">
        <title>A genome reference for cultivated species of the human gut microbiota.</title>
        <authorList>
            <person name="Zou Y."/>
            <person name="Xue W."/>
            <person name="Luo G."/>
        </authorList>
    </citation>
    <scope>NUCLEOTIDE SEQUENCE [LARGE SCALE GENOMIC DNA]</scope>
    <source>
        <strain evidence="1 2">AF12-11</strain>
    </source>
</reference>
<evidence type="ECO:0000313" key="2">
    <source>
        <dbReference type="Proteomes" id="UP000266376"/>
    </source>
</evidence>
<dbReference type="Proteomes" id="UP000266376">
    <property type="component" value="Unassembled WGS sequence"/>
</dbReference>
<evidence type="ECO:0008006" key="3">
    <source>
        <dbReference type="Google" id="ProtNLM"/>
    </source>
</evidence>
<proteinExistence type="predicted"/>
<dbReference type="SUPFAM" id="SSF51556">
    <property type="entry name" value="Metallo-dependent hydrolases"/>
    <property type="match status" value="1"/>
</dbReference>
<dbReference type="EMBL" id="QSAJ01000018">
    <property type="protein sequence ID" value="RGW53065.1"/>
    <property type="molecule type" value="Genomic_DNA"/>
</dbReference>
<dbReference type="Gene3D" id="3.20.20.140">
    <property type="entry name" value="Metal-dependent hydrolases"/>
    <property type="match status" value="1"/>
</dbReference>
<organism evidence="1 2">
    <name type="scientific">Dorea formicigenerans</name>
    <dbReference type="NCBI Taxonomy" id="39486"/>
    <lineage>
        <taxon>Bacteria</taxon>
        <taxon>Bacillati</taxon>
        <taxon>Bacillota</taxon>
        <taxon>Clostridia</taxon>
        <taxon>Lachnospirales</taxon>
        <taxon>Lachnospiraceae</taxon>
        <taxon>Dorea</taxon>
    </lineage>
</organism>
<name>A0A395XKD0_9FIRM</name>
<gene>
    <name evidence="1" type="ORF">DWV67_08500</name>
</gene>
<protein>
    <recommendedName>
        <fullName evidence="3">Amidohydrolase</fullName>
    </recommendedName>
</protein>